<dbReference type="KEGG" id="ash:AL1_19870"/>
<proteinExistence type="predicted"/>
<keyword evidence="1" id="KW-0732">Signal</keyword>
<dbReference type="Proteomes" id="UP000008794">
    <property type="component" value="Chromosome"/>
</dbReference>
<reference evidence="2 3" key="2">
    <citation type="submission" date="2010-03" db="EMBL/GenBank/DDBJ databases">
        <authorList>
            <person name="Pajon A."/>
        </authorList>
    </citation>
    <scope>NUCLEOTIDE SEQUENCE [LARGE SCALE GENOMIC DNA]</scope>
    <source>
        <strain evidence="2 3">WAL 8301</strain>
    </source>
</reference>
<feature type="chain" id="PRO_5003058363" evidence="1">
    <location>
        <begin position="20"/>
        <end position="218"/>
    </location>
</feature>
<keyword evidence="3" id="KW-1185">Reference proteome</keyword>
<evidence type="ECO:0000313" key="2">
    <source>
        <dbReference type="EMBL" id="CBK64320.1"/>
    </source>
</evidence>
<dbReference type="PATRIC" id="fig|717959.3.peg.442"/>
<dbReference type="HOGENOM" id="CLU_1264710_0_0_10"/>
<protein>
    <submittedName>
        <fullName evidence="2">Uncharacterized protein</fullName>
    </submittedName>
</protein>
<dbReference type="AlphaFoldDB" id="D4IN08"/>
<gene>
    <name evidence="2" type="ORF">AL1_19870</name>
</gene>
<feature type="signal peptide" evidence="1">
    <location>
        <begin position="1"/>
        <end position="19"/>
    </location>
</feature>
<accession>D4IN08</accession>
<name>D4IN08_9BACT</name>
<reference evidence="2 3" key="1">
    <citation type="submission" date="2010-03" db="EMBL/GenBank/DDBJ databases">
        <title>The genome sequence of Alistipes shahii WAL 8301.</title>
        <authorList>
            <consortium name="metaHIT consortium -- http://www.metahit.eu/"/>
            <person name="Pajon A."/>
            <person name="Turner K."/>
            <person name="Parkhill J."/>
        </authorList>
    </citation>
    <scope>NUCLEOTIDE SEQUENCE [LARGE SCALE GENOMIC DNA]</scope>
    <source>
        <strain evidence="2 3">WAL 8301</strain>
    </source>
</reference>
<evidence type="ECO:0000313" key="3">
    <source>
        <dbReference type="Proteomes" id="UP000008794"/>
    </source>
</evidence>
<sequence length="218" mass="24418">MYKKALLMLGLLSLGPGDAVIAQTDIVNIPEAFWESGFVLNGCKIEFPCKLIDLMQTSNYKSGSVNTKIPPTGENEFWAVTLTNGKGERIEATLFNPTAQELDEADCLVNSISIGPRSDNWHNISDFAVFGLKSKTATREEVVQAIEKYCGAPAYVIETPNADYYQFYDKKPTVANPAHWTNIKIEITISKMKDTYNEKMIGFDFQHAGDFYRKPEPK</sequence>
<evidence type="ECO:0000256" key="1">
    <source>
        <dbReference type="SAM" id="SignalP"/>
    </source>
</evidence>
<organism evidence="2 3">
    <name type="scientific">Alistipes shahii WAL 8301</name>
    <dbReference type="NCBI Taxonomy" id="717959"/>
    <lineage>
        <taxon>Bacteria</taxon>
        <taxon>Pseudomonadati</taxon>
        <taxon>Bacteroidota</taxon>
        <taxon>Bacteroidia</taxon>
        <taxon>Bacteroidales</taxon>
        <taxon>Rikenellaceae</taxon>
        <taxon>Alistipes</taxon>
    </lineage>
</organism>
<dbReference type="EMBL" id="FP929032">
    <property type="protein sequence ID" value="CBK64320.1"/>
    <property type="molecule type" value="Genomic_DNA"/>
</dbReference>